<dbReference type="GeneID" id="87904872"/>
<name>A0ABR0GT36_9PEZI</name>
<evidence type="ECO:0000313" key="2">
    <source>
        <dbReference type="EMBL" id="KAK4658917.1"/>
    </source>
</evidence>
<comment type="caution">
    <text evidence="2">The sequence shown here is derived from an EMBL/GenBank/DDBJ whole genome shotgun (WGS) entry which is preliminary data.</text>
</comment>
<sequence>MDALQICRASECLFLACCTTPTGSFPVLRHFDRAGYSLFLLYLEALHGLGELFSIDCTSDRNHLDYPEQYTLVYTSESSAPMTRIRRPLTYSPAWSLSTTHHYCPTCCPLGTPYSDAPITKTPHARRQIQTVKQRPTTHRGTHSNRGISGVTNRKGNGNDDKTRESHYLFAPHKSNIIKHPNVEPDVDHIFGSVISPLLRPPPHLGLTGTACYQNPHISLCYRFCNTVHSRRREGTK</sequence>
<gene>
    <name evidence="2" type="ORF">QC762_105767</name>
</gene>
<feature type="region of interest" description="Disordered" evidence="1">
    <location>
        <begin position="124"/>
        <end position="164"/>
    </location>
</feature>
<protein>
    <submittedName>
        <fullName evidence="2">Uncharacterized protein</fullName>
    </submittedName>
</protein>
<evidence type="ECO:0000256" key="1">
    <source>
        <dbReference type="SAM" id="MobiDB-lite"/>
    </source>
</evidence>
<dbReference type="Proteomes" id="UP001323405">
    <property type="component" value="Unassembled WGS sequence"/>
</dbReference>
<accession>A0ABR0GT36</accession>
<keyword evidence="3" id="KW-1185">Reference proteome</keyword>
<organism evidence="2 3">
    <name type="scientific">Podospora pseudocomata</name>
    <dbReference type="NCBI Taxonomy" id="2093779"/>
    <lineage>
        <taxon>Eukaryota</taxon>
        <taxon>Fungi</taxon>
        <taxon>Dikarya</taxon>
        <taxon>Ascomycota</taxon>
        <taxon>Pezizomycotina</taxon>
        <taxon>Sordariomycetes</taxon>
        <taxon>Sordariomycetidae</taxon>
        <taxon>Sordariales</taxon>
        <taxon>Podosporaceae</taxon>
        <taxon>Podospora</taxon>
    </lineage>
</organism>
<reference evidence="2 3" key="1">
    <citation type="journal article" date="2023" name="bioRxiv">
        <title>High-quality genome assemblies of four members of thePodospora anserinaspecies complex.</title>
        <authorList>
            <person name="Ament-Velasquez S.L."/>
            <person name="Vogan A.A."/>
            <person name="Wallerman O."/>
            <person name="Hartmann F."/>
            <person name="Gautier V."/>
            <person name="Silar P."/>
            <person name="Giraud T."/>
            <person name="Johannesson H."/>
        </authorList>
    </citation>
    <scope>NUCLEOTIDE SEQUENCE [LARGE SCALE GENOMIC DNA]</scope>
    <source>
        <strain evidence="2 3">CBS 415.72m</strain>
    </source>
</reference>
<evidence type="ECO:0000313" key="3">
    <source>
        <dbReference type="Proteomes" id="UP001323405"/>
    </source>
</evidence>
<proteinExistence type="predicted"/>
<dbReference type="RefSeq" id="XP_062747889.1">
    <property type="nucleotide sequence ID" value="XM_062884965.1"/>
</dbReference>
<dbReference type="EMBL" id="JAFFHA010000001">
    <property type="protein sequence ID" value="KAK4658917.1"/>
    <property type="molecule type" value="Genomic_DNA"/>
</dbReference>
<feature type="compositionally biased region" description="Polar residues" evidence="1">
    <location>
        <begin position="144"/>
        <end position="156"/>
    </location>
</feature>